<proteinExistence type="predicted"/>
<dbReference type="InterPro" id="IPR046496">
    <property type="entry name" value="DUF6589"/>
</dbReference>
<reference evidence="3 4" key="1">
    <citation type="submission" date="2024-05" db="EMBL/GenBank/DDBJ databases">
        <title>A draft genome resource for the thread blight pathogen Marasmius tenuissimus strain MS-2.</title>
        <authorList>
            <person name="Yulfo-Soto G.E."/>
            <person name="Baruah I.K."/>
            <person name="Amoako-Attah I."/>
            <person name="Bukari Y."/>
            <person name="Meinhardt L.W."/>
            <person name="Bailey B.A."/>
            <person name="Cohen S.P."/>
        </authorList>
    </citation>
    <scope>NUCLEOTIDE SEQUENCE [LARGE SCALE GENOMIC DNA]</scope>
    <source>
        <strain evidence="3 4">MS-2</strain>
    </source>
</reference>
<accession>A0ABR2Z596</accession>
<feature type="compositionally biased region" description="Polar residues" evidence="1">
    <location>
        <begin position="240"/>
        <end position="259"/>
    </location>
</feature>
<dbReference type="EMBL" id="JBBXMP010001016">
    <property type="protein sequence ID" value="KAL0056732.1"/>
    <property type="molecule type" value="Genomic_DNA"/>
</dbReference>
<sequence length="342" mass="37698">MGASTNVEEDCEPFDGDQTLSNSILFKMQFGSWLLLSYTIRDGDIGQVVEQLQIWIFMFAASTHQLYVTYLLELHCLLAYKSSPALREAILNNYLVKFGIGIPFHEKDLMQKHHNKKLEAMVHKAGGEFDGPFYRNIISPNVNNFIKSGHSWETALGLKHLGNTHTSPSASPELKALQDEFKAQGLSLFRKGRIYREHKAKDLLSAGYKRMGTGGKLAANIQKSSSRAKFIAEVGKAKKLNSSTSNDTEETPQTLNETEPSPLETDNDTDLSSESETGSTESTDGSDSSDEESNVSESEWVTGSGGGDVDIEESDPSSEDEEIEENYISEDDVGKGSECDDD</sequence>
<evidence type="ECO:0000259" key="2">
    <source>
        <dbReference type="Pfam" id="PF20231"/>
    </source>
</evidence>
<protein>
    <recommendedName>
        <fullName evidence="2">DUF6589 domain-containing protein</fullName>
    </recommendedName>
</protein>
<gene>
    <name evidence="3" type="ORF">AAF712_016661</name>
</gene>
<evidence type="ECO:0000313" key="4">
    <source>
        <dbReference type="Proteomes" id="UP001437256"/>
    </source>
</evidence>
<feature type="compositionally biased region" description="Basic and acidic residues" evidence="1">
    <location>
        <begin position="332"/>
        <end position="342"/>
    </location>
</feature>
<evidence type="ECO:0000313" key="3">
    <source>
        <dbReference type="EMBL" id="KAL0056732.1"/>
    </source>
</evidence>
<feature type="compositionally biased region" description="Low complexity" evidence="1">
    <location>
        <begin position="274"/>
        <end position="286"/>
    </location>
</feature>
<organism evidence="3 4">
    <name type="scientific">Marasmius tenuissimus</name>
    <dbReference type="NCBI Taxonomy" id="585030"/>
    <lineage>
        <taxon>Eukaryota</taxon>
        <taxon>Fungi</taxon>
        <taxon>Dikarya</taxon>
        <taxon>Basidiomycota</taxon>
        <taxon>Agaricomycotina</taxon>
        <taxon>Agaricomycetes</taxon>
        <taxon>Agaricomycetidae</taxon>
        <taxon>Agaricales</taxon>
        <taxon>Marasmiineae</taxon>
        <taxon>Marasmiaceae</taxon>
        <taxon>Marasmius</taxon>
    </lineage>
</organism>
<evidence type="ECO:0000256" key="1">
    <source>
        <dbReference type="SAM" id="MobiDB-lite"/>
    </source>
</evidence>
<keyword evidence="4" id="KW-1185">Reference proteome</keyword>
<dbReference type="Proteomes" id="UP001437256">
    <property type="component" value="Unassembled WGS sequence"/>
</dbReference>
<feature type="region of interest" description="Disordered" evidence="1">
    <location>
        <begin position="240"/>
        <end position="342"/>
    </location>
</feature>
<feature type="domain" description="DUF6589" evidence="2">
    <location>
        <begin position="12"/>
        <end position="165"/>
    </location>
</feature>
<comment type="caution">
    <text evidence="3">The sequence shown here is derived from an EMBL/GenBank/DDBJ whole genome shotgun (WGS) entry which is preliminary data.</text>
</comment>
<name>A0ABR2Z596_9AGAR</name>
<feature type="compositionally biased region" description="Acidic residues" evidence="1">
    <location>
        <begin position="309"/>
        <end position="331"/>
    </location>
</feature>
<dbReference type="Pfam" id="PF20231">
    <property type="entry name" value="DUF6589"/>
    <property type="match status" value="1"/>
</dbReference>